<dbReference type="EMBL" id="VSFG01000005">
    <property type="protein sequence ID" value="TYB44104.1"/>
    <property type="molecule type" value="Genomic_DNA"/>
</dbReference>
<dbReference type="STRING" id="1220554.GCA_001552135_05914"/>
<name>A0A5D0NID8_9ACTN</name>
<dbReference type="InterPro" id="IPR006311">
    <property type="entry name" value="TAT_signal"/>
</dbReference>
<evidence type="ECO:0000313" key="7">
    <source>
        <dbReference type="EMBL" id="TYB44104.1"/>
    </source>
</evidence>
<protein>
    <recommendedName>
        <fullName evidence="6">Solute-binding protein family 5 domain-containing protein</fullName>
    </recommendedName>
</protein>
<dbReference type="Pfam" id="PF00496">
    <property type="entry name" value="SBP_bac_5"/>
    <property type="match status" value="1"/>
</dbReference>
<evidence type="ECO:0000256" key="2">
    <source>
        <dbReference type="ARBA" id="ARBA00005695"/>
    </source>
</evidence>
<organism evidence="7 8">
    <name type="scientific">Actinomadura chibensis</name>
    <dbReference type="NCBI Taxonomy" id="392828"/>
    <lineage>
        <taxon>Bacteria</taxon>
        <taxon>Bacillati</taxon>
        <taxon>Actinomycetota</taxon>
        <taxon>Actinomycetes</taxon>
        <taxon>Streptosporangiales</taxon>
        <taxon>Thermomonosporaceae</taxon>
        <taxon>Actinomadura</taxon>
    </lineage>
</organism>
<keyword evidence="3" id="KW-0813">Transport</keyword>
<dbReference type="GO" id="GO:0030313">
    <property type="term" value="C:cell envelope"/>
    <property type="evidence" value="ECO:0007669"/>
    <property type="project" value="UniProtKB-SubCell"/>
</dbReference>
<evidence type="ECO:0000256" key="3">
    <source>
        <dbReference type="ARBA" id="ARBA00022448"/>
    </source>
</evidence>
<evidence type="ECO:0000256" key="5">
    <source>
        <dbReference type="SAM" id="SignalP"/>
    </source>
</evidence>
<dbReference type="AlphaFoldDB" id="A0A5D0NID8"/>
<keyword evidence="8" id="KW-1185">Reference proteome</keyword>
<dbReference type="Gene3D" id="3.40.190.10">
    <property type="entry name" value="Periplasmic binding protein-like II"/>
    <property type="match status" value="1"/>
</dbReference>
<dbReference type="Gene3D" id="3.90.76.10">
    <property type="entry name" value="Dipeptide-binding Protein, Domain 1"/>
    <property type="match status" value="1"/>
</dbReference>
<feature type="chain" id="PRO_5023021806" description="Solute-binding protein family 5 domain-containing protein" evidence="5">
    <location>
        <begin position="35"/>
        <end position="520"/>
    </location>
</feature>
<dbReference type="Proteomes" id="UP000323380">
    <property type="component" value="Unassembled WGS sequence"/>
</dbReference>
<sequence>MARDLSSTENGGRSMRRRMAIAAAAALGLAAATAACGPGESGTKADDGVLKVGATFAQTTLDPARLPLRQMAMYTAPLYDSLTFLASDESVEPLLATEWRPGSDGKGPYLDMTLRDGLKFPDGTPFTSKTVAANVKRSQTLKGSTNAPQLAGVTVEERGTSEVRFRSAAGVGALPRVLSGSAGQMISDKAIADGADLTRAAAGIGPFTLQRVQANRVVYTATKGYWDQKAAAAGTLEIDYLADDAKLNAVRSGDLDVSILPEKMIKSAESAGYKIERSMGSENYVFSFNTAMKPFDDIRVRRAVNSALDREAICKGLLDGRCEPNGQFFGAGTKAYDKGVGLKLVPYDIEKAKSLVKEAGATGAKVEIVTVAGNQVFEQLATIVQEQLKAIGLTATVSAVAPPQVVSRFTAEKNVAMAFGATGNAFDPSDTLDRYGLAKGLYNPGGFKNAEVEKLAKSALRETDQAERMKIYQRISSLITEGMLYVPVLTPETAYVIAPGVSGWKAPWAPSFPSFRGVKG</sequence>
<dbReference type="GO" id="GO:0043190">
    <property type="term" value="C:ATP-binding cassette (ABC) transporter complex"/>
    <property type="evidence" value="ECO:0007669"/>
    <property type="project" value="InterPro"/>
</dbReference>
<dbReference type="SUPFAM" id="SSF53850">
    <property type="entry name" value="Periplasmic binding protein-like II"/>
    <property type="match status" value="1"/>
</dbReference>
<dbReference type="InterPro" id="IPR030678">
    <property type="entry name" value="Peptide/Ni-bd"/>
</dbReference>
<evidence type="ECO:0000259" key="6">
    <source>
        <dbReference type="Pfam" id="PF00496"/>
    </source>
</evidence>
<dbReference type="InterPro" id="IPR039424">
    <property type="entry name" value="SBP_5"/>
</dbReference>
<dbReference type="GO" id="GO:0015833">
    <property type="term" value="P:peptide transport"/>
    <property type="evidence" value="ECO:0007669"/>
    <property type="project" value="TreeGrafter"/>
</dbReference>
<comment type="subcellular location">
    <subcellularLocation>
        <location evidence="1">Cell envelope</location>
    </subcellularLocation>
</comment>
<dbReference type="GO" id="GO:0042597">
    <property type="term" value="C:periplasmic space"/>
    <property type="evidence" value="ECO:0007669"/>
    <property type="project" value="UniProtKB-ARBA"/>
</dbReference>
<dbReference type="PROSITE" id="PS51318">
    <property type="entry name" value="TAT"/>
    <property type="match status" value="1"/>
</dbReference>
<evidence type="ECO:0000256" key="1">
    <source>
        <dbReference type="ARBA" id="ARBA00004196"/>
    </source>
</evidence>
<proteinExistence type="inferred from homology"/>
<feature type="signal peptide" evidence="5">
    <location>
        <begin position="1"/>
        <end position="34"/>
    </location>
</feature>
<evidence type="ECO:0000256" key="4">
    <source>
        <dbReference type="ARBA" id="ARBA00022729"/>
    </source>
</evidence>
<dbReference type="GO" id="GO:1904680">
    <property type="term" value="F:peptide transmembrane transporter activity"/>
    <property type="evidence" value="ECO:0007669"/>
    <property type="project" value="TreeGrafter"/>
</dbReference>
<dbReference type="PANTHER" id="PTHR30290">
    <property type="entry name" value="PERIPLASMIC BINDING COMPONENT OF ABC TRANSPORTER"/>
    <property type="match status" value="1"/>
</dbReference>
<gene>
    <name evidence="7" type="ORF">FXF69_24425</name>
</gene>
<comment type="caution">
    <text evidence="7">The sequence shown here is derived from an EMBL/GenBank/DDBJ whole genome shotgun (WGS) entry which is preliminary data.</text>
</comment>
<comment type="similarity">
    <text evidence="2">Belongs to the bacterial solute-binding protein 5 family.</text>
</comment>
<evidence type="ECO:0000313" key="8">
    <source>
        <dbReference type="Proteomes" id="UP000323380"/>
    </source>
</evidence>
<accession>A0A5D0NID8</accession>
<reference evidence="7 8" key="1">
    <citation type="submission" date="2019-08" db="EMBL/GenBank/DDBJ databases">
        <title>Actinomadura sp. nov. CYP1-5 isolated from mountain soil.</title>
        <authorList>
            <person name="Songsumanus A."/>
            <person name="Kuncharoen N."/>
            <person name="Kudo T."/>
            <person name="Yuki M."/>
            <person name="Igarashi Y."/>
            <person name="Tanasupawat S."/>
        </authorList>
    </citation>
    <scope>NUCLEOTIDE SEQUENCE [LARGE SCALE GENOMIC DNA]</scope>
    <source>
        <strain evidence="7 8">JCM 14158</strain>
    </source>
</reference>
<dbReference type="Gene3D" id="3.10.105.10">
    <property type="entry name" value="Dipeptide-binding Protein, Domain 3"/>
    <property type="match status" value="1"/>
</dbReference>
<dbReference type="PIRSF" id="PIRSF002741">
    <property type="entry name" value="MppA"/>
    <property type="match status" value="1"/>
</dbReference>
<keyword evidence="4 5" id="KW-0732">Signal</keyword>
<dbReference type="PANTHER" id="PTHR30290:SF10">
    <property type="entry name" value="PERIPLASMIC OLIGOPEPTIDE-BINDING PROTEIN-RELATED"/>
    <property type="match status" value="1"/>
</dbReference>
<feature type="domain" description="Solute-binding protein family 5" evidence="6">
    <location>
        <begin position="91"/>
        <end position="435"/>
    </location>
</feature>
<dbReference type="InterPro" id="IPR000914">
    <property type="entry name" value="SBP_5_dom"/>
</dbReference>